<dbReference type="KEGG" id="parb:CJU94_00365"/>
<protein>
    <submittedName>
        <fullName evidence="1">Uncharacterized protein</fullName>
    </submittedName>
</protein>
<accession>A0A248VMD1</accession>
<dbReference type="OrthoDB" id="9113660at2"/>
<dbReference type="EMBL" id="CP022989">
    <property type="protein sequence ID" value="ASW00204.1"/>
    <property type="molecule type" value="Genomic_DNA"/>
</dbReference>
<organism evidence="1 2">
    <name type="scientific">Paraburkholderia aromaticivorans</name>
    <dbReference type="NCBI Taxonomy" id="2026199"/>
    <lineage>
        <taxon>Bacteria</taxon>
        <taxon>Pseudomonadati</taxon>
        <taxon>Pseudomonadota</taxon>
        <taxon>Betaproteobacteria</taxon>
        <taxon>Burkholderiales</taxon>
        <taxon>Burkholderiaceae</taxon>
        <taxon>Paraburkholderia</taxon>
    </lineage>
</organism>
<dbReference type="AlphaFoldDB" id="A0A248VMD1"/>
<name>A0A248VMD1_9BURK</name>
<gene>
    <name evidence="1" type="ORF">CJU94_00365</name>
</gene>
<evidence type="ECO:0000313" key="1">
    <source>
        <dbReference type="EMBL" id="ASW00204.1"/>
    </source>
</evidence>
<dbReference type="Proteomes" id="UP000215158">
    <property type="component" value="Chromosome 1"/>
</dbReference>
<keyword evidence="2" id="KW-1185">Reference proteome</keyword>
<evidence type="ECO:0000313" key="2">
    <source>
        <dbReference type="Proteomes" id="UP000215158"/>
    </source>
</evidence>
<reference evidence="1 2" key="1">
    <citation type="submission" date="2017-08" db="EMBL/GenBank/DDBJ databases">
        <title>Identification and genetic characteristics of simultaneous BTEX- and naphthalene-degrading Paraburkholderia sp. BN5 isolated from petroleum-contaminated soil.</title>
        <authorList>
            <person name="Lee Y."/>
            <person name="Jeon C.O."/>
        </authorList>
    </citation>
    <scope>NUCLEOTIDE SEQUENCE [LARGE SCALE GENOMIC DNA]</scope>
    <source>
        <strain evidence="1 2">BN5</strain>
    </source>
</reference>
<sequence length="137" mass="14763">MLRGPHGNIVKVEVNEDVGDVKQLRIGDRVNITYTRALLLHADKVDSKGIRERVDTEVTMPASGGTTTSVHRVQAIVTVESIDATKRVITLRGPTRTVTLVASSGLPLGNLKVGDSIKADYLEATAVHLTRDSAPLR</sequence>
<proteinExistence type="predicted"/>